<dbReference type="EMBL" id="LDJM01000004">
    <property type="protein sequence ID" value="KRG79391.1"/>
    <property type="molecule type" value="Genomic_DNA"/>
</dbReference>
<gene>
    <name evidence="2" type="ORF">ABB30_01025</name>
</gene>
<dbReference type="PATRIC" id="fig|336566.3.peg.2249"/>
<dbReference type="Pfam" id="PF19806">
    <property type="entry name" value="DUF6289"/>
    <property type="match status" value="1"/>
</dbReference>
<dbReference type="InterPro" id="IPR046256">
    <property type="entry name" value="DUF6289"/>
</dbReference>
<dbReference type="STRING" id="336566.ABB30_01025"/>
<keyword evidence="1" id="KW-0812">Transmembrane</keyword>
<reference evidence="2 3" key="1">
    <citation type="submission" date="2015-05" db="EMBL/GenBank/DDBJ databases">
        <title>Genome sequencing and analysis of members of genus Stenotrophomonas.</title>
        <authorList>
            <person name="Patil P.P."/>
            <person name="Midha S."/>
            <person name="Patil P.B."/>
        </authorList>
    </citation>
    <scope>NUCLEOTIDE SEQUENCE [LARGE SCALE GENOMIC DNA]</scope>
    <source>
        <strain evidence="2 3">DSM 24757</strain>
    </source>
</reference>
<feature type="transmembrane region" description="Helical" evidence="1">
    <location>
        <begin position="12"/>
        <end position="32"/>
    </location>
</feature>
<dbReference type="Proteomes" id="UP000050956">
    <property type="component" value="Unassembled WGS sequence"/>
</dbReference>
<keyword evidence="1" id="KW-0472">Membrane</keyword>
<evidence type="ECO:0000256" key="1">
    <source>
        <dbReference type="SAM" id="Phobius"/>
    </source>
</evidence>
<dbReference type="AlphaFoldDB" id="A0A0R0DAV2"/>
<accession>A0A0R0DAV2</accession>
<evidence type="ECO:0000313" key="3">
    <source>
        <dbReference type="Proteomes" id="UP000050956"/>
    </source>
</evidence>
<protein>
    <submittedName>
        <fullName evidence="2">Uncharacterized protein</fullName>
    </submittedName>
</protein>
<dbReference type="RefSeq" id="WP_057636385.1">
    <property type="nucleotide sequence ID" value="NZ_LDJM01000004.1"/>
</dbReference>
<evidence type="ECO:0000313" key="2">
    <source>
        <dbReference type="EMBL" id="KRG79391.1"/>
    </source>
</evidence>
<proteinExistence type="predicted"/>
<keyword evidence="3" id="KW-1185">Reference proteome</keyword>
<organism evidence="2 3">
    <name type="scientific">Stenotrophomonas ginsengisoli</name>
    <dbReference type="NCBI Taxonomy" id="336566"/>
    <lineage>
        <taxon>Bacteria</taxon>
        <taxon>Pseudomonadati</taxon>
        <taxon>Pseudomonadota</taxon>
        <taxon>Gammaproteobacteria</taxon>
        <taxon>Lysobacterales</taxon>
        <taxon>Lysobacteraceae</taxon>
        <taxon>Stenotrophomonas</taxon>
    </lineage>
</organism>
<name>A0A0R0DAV2_9GAMM</name>
<keyword evidence="1" id="KW-1133">Transmembrane helix</keyword>
<comment type="caution">
    <text evidence="2">The sequence shown here is derived from an EMBL/GenBank/DDBJ whole genome shotgun (WGS) entry which is preliminary data.</text>
</comment>
<sequence>MNNARFTRRMGQLVVVMLGVVMVAVAVARLPAPGRESGSWDYVDAAGNVIGQGWMDCSGQITNWGSTNGRFANIEIFRCN</sequence>